<dbReference type="OrthoDB" id="2388938at2"/>
<dbReference type="Proteomes" id="UP000295310">
    <property type="component" value="Unassembled WGS sequence"/>
</dbReference>
<protein>
    <submittedName>
        <fullName evidence="2">Uncharacterized protein</fullName>
    </submittedName>
</protein>
<reference evidence="2 3" key="1">
    <citation type="submission" date="2019-01" db="EMBL/GenBank/DDBJ databases">
        <title>Draft genome sequences of the type strains of six Macrococcus species.</title>
        <authorList>
            <person name="Mazhar S."/>
            <person name="Altermann E."/>
            <person name="Hill C."/>
            <person name="Mcauliffe O."/>
        </authorList>
    </citation>
    <scope>NUCLEOTIDE SEQUENCE [LARGE SCALE GENOMIC DNA]</scope>
    <source>
        <strain evidence="2 3">CCM4811</strain>
    </source>
</reference>
<dbReference type="EMBL" id="SCWA01000028">
    <property type="protein sequence ID" value="TDL93360.1"/>
    <property type="molecule type" value="Genomic_DNA"/>
</dbReference>
<evidence type="ECO:0000256" key="1">
    <source>
        <dbReference type="SAM" id="Coils"/>
    </source>
</evidence>
<comment type="caution">
    <text evidence="2">The sequence shown here is derived from an EMBL/GenBank/DDBJ whole genome shotgun (WGS) entry which is preliminary data.</text>
</comment>
<dbReference type="AlphaFoldDB" id="A0A4R6BAP0"/>
<evidence type="ECO:0000313" key="2">
    <source>
        <dbReference type="EMBL" id="TDL93360.1"/>
    </source>
</evidence>
<keyword evidence="1" id="KW-0175">Coiled coil</keyword>
<dbReference type="RefSeq" id="WP_133432804.1">
    <property type="nucleotide sequence ID" value="NZ_SCWA01000028.1"/>
</dbReference>
<sequence length="219" mass="25610">MKAELLLIDDLINHNQKIQIVVHKQLDSRTMNDLVKEISVHKELPLQITINTPYVDIMPVVNAWAGESFELICYKVLLTPDMLDEIAEAGIVVSVESEYDLFHITLLHTAVNSAVKENNLKQLQPFFSYAVQNNEQSSFLLQQALLDAENEIAKLNKERTILQGQYDRLKRRYQSYGIQQKENEFAKLQQKYKETLHRLNNLRESRLGKLQIKYWDLRK</sequence>
<organism evidence="2 3">
    <name type="scientific">Macrococcus brunensis</name>
    <dbReference type="NCBI Taxonomy" id="198483"/>
    <lineage>
        <taxon>Bacteria</taxon>
        <taxon>Bacillati</taxon>
        <taxon>Bacillota</taxon>
        <taxon>Bacilli</taxon>
        <taxon>Bacillales</taxon>
        <taxon>Staphylococcaceae</taxon>
        <taxon>Macrococcus</taxon>
    </lineage>
</organism>
<proteinExistence type="predicted"/>
<feature type="coiled-coil region" evidence="1">
    <location>
        <begin position="138"/>
        <end position="205"/>
    </location>
</feature>
<accession>A0A4R6BAP0</accession>
<gene>
    <name evidence="2" type="ORF">ERX27_10725</name>
</gene>
<keyword evidence="3" id="KW-1185">Reference proteome</keyword>
<evidence type="ECO:0000313" key="3">
    <source>
        <dbReference type="Proteomes" id="UP000295310"/>
    </source>
</evidence>
<name>A0A4R6BAP0_9STAP</name>